<keyword evidence="3" id="KW-0732">Signal</keyword>
<keyword evidence="6" id="KW-1185">Reference proteome</keyword>
<reference evidence="4" key="2">
    <citation type="submission" date="2015-06" db="EMBL/GenBank/DDBJ databases">
        <authorList>
            <person name="Hoefler B.C."/>
            <person name="Straight P.D."/>
        </authorList>
    </citation>
    <scope>NUCLEOTIDE SEQUENCE [LARGE SCALE GENOMIC DNA]</scope>
    <source>
        <strain evidence="4">Mm55</strain>
    </source>
</reference>
<dbReference type="Proteomes" id="UP000078237">
    <property type="component" value="Unassembled WGS sequence"/>
</dbReference>
<feature type="compositionally biased region" description="Pro residues" evidence="1">
    <location>
        <begin position="498"/>
        <end position="514"/>
    </location>
</feature>
<feature type="compositionally biased region" description="Pro residues" evidence="1">
    <location>
        <begin position="410"/>
        <end position="433"/>
    </location>
</feature>
<dbReference type="EMBL" id="LCTW02000083">
    <property type="protein sequence ID" value="KXX79578.1"/>
    <property type="molecule type" value="Genomic_DNA"/>
</dbReference>
<evidence type="ECO:0000256" key="1">
    <source>
        <dbReference type="SAM" id="MobiDB-lite"/>
    </source>
</evidence>
<reference evidence="6" key="1">
    <citation type="submission" date="2015-06" db="EMBL/GenBank/DDBJ databases">
        <authorList>
            <person name="van de Sande W.W.J."/>
        </authorList>
    </citation>
    <scope>NUCLEOTIDE SEQUENCE [LARGE SCALE GENOMIC DNA]</scope>
    <source>
        <strain evidence="6">mm55</strain>
    </source>
</reference>
<keyword evidence="2" id="KW-0472">Membrane</keyword>
<feature type="transmembrane region" description="Helical" evidence="2">
    <location>
        <begin position="254"/>
        <end position="277"/>
    </location>
</feature>
<dbReference type="STRING" id="100816.A0A175W4D5"/>
<dbReference type="AlphaFoldDB" id="A0A175W4D5"/>
<feature type="signal peptide" evidence="3">
    <location>
        <begin position="1"/>
        <end position="26"/>
    </location>
</feature>
<evidence type="ECO:0000313" key="4">
    <source>
        <dbReference type="EMBL" id="KXX78588.1"/>
    </source>
</evidence>
<dbReference type="OrthoDB" id="3795566at2759"/>
<dbReference type="VEuPathDB" id="FungiDB:MMYC01_204479"/>
<feature type="chain" id="PRO_5014046042" evidence="3">
    <location>
        <begin position="27"/>
        <end position="521"/>
    </location>
</feature>
<feature type="region of interest" description="Disordered" evidence="1">
    <location>
        <begin position="463"/>
        <end position="521"/>
    </location>
</feature>
<evidence type="ECO:0000313" key="6">
    <source>
        <dbReference type="Proteomes" id="UP000078237"/>
    </source>
</evidence>
<feature type="region of interest" description="Disordered" evidence="1">
    <location>
        <begin position="362"/>
        <end position="433"/>
    </location>
</feature>
<organism evidence="4 6">
    <name type="scientific">Madurella mycetomatis</name>
    <dbReference type="NCBI Taxonomy" id="100816"/>
    <lineage>
        <taxon>Eukaryota</taxon>
        <taxon>Fungi</taxon>
        <taxon>Dikarya</taxon>
        <taxon>Ascomycota</taxon>
        <taxon>Pezizomycotina</taxon>
        <taxon>Sordariomycetes</taxon>
        <taxon>Sordariomycetidae</taxon>
        <taxon>Sordariales</taxon>
        <taxon>Sordariales incertae sedis</taxon>
        <taxon>Madurella</taxon>
    </lineage>
</organism>
<evidence type="ECO:0000256" key="3">
    <source>
        <dbReference type="SAM" id="SignalP"/>
    </source>
</evidence>
<comment type="caution">
    <text evidence="4">The sequence shown here is derived from an EMBL/GenBank/DDBJ whole genome shotgun (WGS) entry which is preliminary data.</text>
</comment>
<gene>
    <name evidence="5" type="ORF">MMYC01_204479</name>
    <name evidence="4" type="ORF">MMYC01_205304</name>
</gene>
<dbReference type="VEuPathDB" id="FungiDB:MMYC01_205304"/>
<proteinExistence type="predicted"/>
<evidence type="ECO:0000313" key="5">
    <source>
        <dbReference type="EMBL" id="KXX79578.1"/>
    </source>
</evidence>
<sequence>MSTTRPAMGRLAILLTLLAYLQPALATIWSVTSYFVLSAISEPLRSTCTESCRMWTYTTVLTVAPKVTPTASPISSRTTTDTYDDVEVVSLYVPGGAVPESDIITTTDDYNPDVYTNYMVPVTWTAPETCTSSFTVATYASVDVPYQVTPYLTPTATSTSTTVYSSDSTITWLTMVLDPTDIPTAAIETSRDFVYSYYVKNCRHPSATPTGDFDIPGISDSGDDGSSGFDFSGDGGDWDNGWGVCSAVTGCVGLAAWIIVVAILLPTIFLLGFLESYLWFRRLMLGKSALRLGTVCWCALSLWFIFLTRKQPARSPEDQALLKQYWATLGAGTRVKLWFKWGFKWKYPVELLGNPDGNNPAVNAAMMMPPPPPPSAGGDGAQYPPGAGKSSSDGSEKAQVTHVQQQPAFMPYPPGPYGQPVPAPGQPHPAPPAYMMPMQPPHPVYTGHQPGQPMYMPGPPQPGFNGQQPQMYPAYVPSPSPAHTNTTDMGTVPSSMQPTPPPGTEGFAQPPPGPYHYQHPQ</sequence>
<keyword evidence="2" id="KW-1133">Transmembrane helix</keyword>
<reference evidence="4 6" key="3">
    <citation type="submission" date="2016-01" db="EMBL/GenBank/DDBJ databases">
        <title>Madurella mycetomatis genome sequencing.</title>
        <authorList>
            <person name="Van De Sande W."/>
        </authorList>
    </citation>
    <scope>NUCLEOTIDE SEQUENCE [LARGE SCALE GENOMIC DNA]</scope>
    <source>
        <strain evidence="6">mm55</strain>
        <strain evidence="4">Mm55</strain>
    </source>
</reference>
<feature type="transmembrane region" description="Helical" evidence="2">
    <location>
        <begin position="289"/>
        <end position="307"/>
    </location>
</feature>
<evidence type="ECO:0000256" key="2">
    <source>
        <dbReference type="SAM" id="Phobius"/>
    </source>
</evidence>
<protein>
    <submittedName>
        <fullName evidence="4">Uncharacterized protein</fullName>
    </submittedName>
</protein>
<dbReference type="EMBL" id="LCTW02000114">
    <property type="protein sequence ID" value="KXX78588.1"/>
    <property type="molecule type" value="Genomic_DNA"/>
</dbReference>
<accession>A0A175W4D5</accession>
<keyword evidence="2" id="KW-0812">Transmembrane</keyword>
<name>A0A175W4D5_9PEZI</name>
<feature type="compositionally biased region" description="Polar residues" evidence="1">
    <location>
        <begin position="481"/>
        <end position="497"/>
    </location>
</feature>